<dbReference type="CDD" id="cd05374">
    <property type="entry name" value="17beta-HSD-like_SDR_c"/>
    <property type="match status" value="1"/>
</dbReference>
<protein>
    <recommendedName>
        <fullName evidence="7">NAD(P)-binding protein</fullName>
    </recommendedName>
</protein>
<evidence type="ECO:0000256" key="4">
    <source>
        <dbReference type="RuleBase" id="RU000363"/>
    </source>
</evidence>
<dbReference type="PRINTS" id="PR00080">
    <property type="entry name" value="SDRFAMILY"/>
</dbReference>
<keyword evidence="6" id="KW-1185">Reference proteome</keyword>
<dbReference type="InterPro" id="IPR051911">
    <property type="entry name" value="SDR_oxidoreductase"/>
</dbReference>
<evidence type="ECO:0000256" key="2">
    <source>
        <dbReference type="ARBA" id="ARBA00022857"/>
    </source>
</evidence>
<dbReference type="InterPro" id="IPR020904">
    <property type="entry name" value="Sc_DH/Rdtase_CS"/>
</dbReference>
<accession>A0A8H5BG69</accession>
<comment type="caution">
    <text evidence="5">The sequence shown here is derived from an EMBL/GenBank/DDBJ whole genome shotgun (WGS) entry which is preliminary data.</text>
</comment>
<dbReference type="EMBL" id="JAACJJ010000028">
    <property type="protein sequence ID" value="KAF5322458.1"/>
    <property type="molecule type" value="Genomic_DNA"/>
</dbReference>
<dbReference type="InterPro" id="IPR002347">
    <property type="entry name" value="SDR_fam"/>
</dbReference>
<organism evidence="5 6">
    <name type="scientific">Psilocybe cf. subviscida</name>
    <dbReference type="NCBI Taxonomy" id="2480587"/>
    <lineage>
        <taxon>Eukaryota</taxon>
        <taxon>Fungi</taxon>
        <taxon>Dikarya</taxon>
        <taxon>Basidiomycota</taxon>
        <taxon>Agaricomycotina</taxon>
        <taxon>Agaricomycetes</taxon>
        <taxon>Agaricomycetidae</taxon>
        <taxon>Agaricales</taxon>
        <taxon>Agaricineae</taxon>
        <taxon>Strophariaceae</taxon>
        <taxon>Psilocybe</taxon>
    </lineage>
</organism>
<dbReference type="SUPFAM" id="SSF51735">
    <property type="entry name" value="NAD(P)-binding Rossmann-fold domains"/>
    <property type="match status" value="1"/>
</dbReference>
<dbReference type="PROSITE" id="PS00061">
    <property type="entry name" value="ADH_SHORT"/>
    <property type="match status" value="1"/>
</dbReference>
<dbReference type="OrthoDB" id="1274115at2759"/>
<dbReference type="PANTHER" id="PTHR43976">
    <property type="entry name" value="SHORT CHAIN DEHYDROGENASE"/>
    <property type="match status" value="1"/>
</dbReference>
<evidence type="ECO:0000313" key="6">
    <source>
        <dbReference type="Proteomes" id="UP000567179"/>
    </source>
</evidence>
<dbReference type="InterPro" id="IPR036291">
    <property type="entry name" value="NAD(P)-bd_dom_sf"/>
</dbReference>
<dbReference type="PANTHER" id="PTHR43976:SF16">
    <property type="entry name" value="SHORT-CHAIN DEHYDROGENASE_REDUCTASE FAMILY PROTEIN"/>
    <property type="match status" value="1"/>
</dbReference>
<name>A0A8H5BG69_9AGAR</name>
<evidence type="ECO:0000256" key="1">
    <source>
        <dbReference type="ARBA" id="ARBA00006484"/>
    </source>
</evidence>
<proteinExistence type="inferred from homology"/>
<keyword evidence="2" id="KW-0521">NADP</keyword>
<dbReference type="GO" id="GO:0016491">
    <property type="term" value="F:oxidoreductase activity"/>
    <property type="evidence" value="ECO:0007669"/>
    <property type="project" value="UniProtKB-KW"/>
</dbReference>
<dbReference type="Pfam" id="PF00106">
    <property type="entry name" value="adh_short"/>
    <property type="match status" value="1"/>
</dbReference>
<dbReference type="Gene3D" id="3.40.50.720">
    <property type="entry name" value="NAD(P)-binding Rossmann-like Domain"/>
    <property type="match status" value="1"/>
</dbReference>
<reference evidence="5 6" key="1">
    <citation type="journal article" date="2020" name="ISME J.">
        <title>Uncovering the hidden diversity of litter-decomposition mechanisms in mushroom-forming fungi.</title>
        <authorList>
            <person name="Floudas D."/>
            <person name="Bentzer J."/>
            <person name="Ahren D."/>
            <person name="Johansson T."/>
            <person name="Persson P."/>
            <person name="Tunlid A."/>
        </authorList>
    </citation>
    <scope>NUCLEOTIDE SEQUENCE [LARGE SCALE GENOMIC DNA]</scope>
    <source>
        <strain evidence="5 6">CBS 101986</strain>
    </source>
</reference>
<dbReference type="PRINTS" id="PR00081">
    <property type="entry name" value="GDHRDH"/>
</dbReference>
<evidence type="ECO:0000256" key="3">
    <source>
        <dbReference type="ARBA" id="ARBA00023002"/>
    </source>
</evidence>
<sequence length="289" mass="31251">MTQPKVWFVTGSSVGLGRAVVEHVLSQGGKVVATCRKTSDLEDLVADYPASQLVVVQLDVAVASEIIAAFARAIEIFGRVDVVYNNAGFAVMAEIEGTTNEYARSQFEVNFWGAANVSREAVRVFRDVNSPPGGRLLQASSIGGIQASPALGYYCATKYALEGLSESLQSEIHPSWNIRITILQLGGFTTRAFSPVSMSTLPQHSAYDQSDNKARLTREWAGPGGPAHTTLADPNKAAREIYKISNDNNVGLRVALGQDSLAAARGKLKEFEQYINKSEEFSSDLRFDA</sequence>
<comment type="similarity">
    <text evidence="1 4">Belongs to the short-chain dehydrogenases/reductases (SDR) family.</text>
</comment>
<keyword evidence="3" id="KW-0560">Oxidoreductase</keyword>
<dbReference type="Proteomes" id="UP000567179">
    <property type="component" value="Unassembled WGS sequence"/>
</dbReference>
<dbReference type="AlphaFoldDB" id="A0A8H5BG69"/>
<evidence type="ECO:0008006" key="7">
    <source>
        <dbReference type="Google" id="ProtNLM"/>
    </source>
</evidence>
<gene>
    <name evidence="5" type="ORF">D9619_000100</name>
</gene>
<evidence type="ECO:0000313" key="5">
    <source>
        <dbReference type="EMBL" id="KAF5322458.1"/>
    </source>
</evidence>